<proteinExistence type="predicted"/>
<dbReference type="SMART" id="SM00267">
    <property type="entry name" value="GGDEF"/>
    <property type="match status" value="1"/>
</dbReference>
<dbReference type="SMART" id="SM00065">
    <property type="entry name" value="GAF"/>
    <property type="match status" value="1"/>
</dbReference>
<organism evidence="2">
    <name type="scientific">mine drainage metagenome</name>
    <dbReference type="NCBI Taxonomy" id="410659"/>
    <lineage>
        <taxon>unclassified sequences</taxon>
        <taxon>metagenomes</taxon>
        <taxon>ecological metagenomes</taxon>
    </lineage>
</organism>
<dbReference type="SUPFAM" id="SSF55073">
    <property type="entry name" value="Nucleotide cyclase"/>
    <property type="match status" value="1"/>
</dbReference>
<dbReference type="GO" id="GO:0043709">
    <property type="term" value="P:cell adhesion involved in single-species biofilm formation"/>
    <property type="evidence" value="ECO:0007669"/>
    <property type="project" value="TreeGrafter"/>
</dbReference>
<gene>
    <name evidence="2" type="ORF">CARN7_0366</name>
</gene>
<comment type="caution">
    <text evidence="2">The sequence shown here is derived from an EMBL/GenBank/DDBJ whole genome shotgun (WGS) entry which is preliminary data.</text>
</comment>
<dbReference type="FunFam" id="3.30.70.270:FF:000001">
    <property type="entry name" value="Diguanylate cyclase domain protein"/>
    <property type="match status" value="1"/>
</dbReference>
<dbReference type="AlphaFoldDB" id="E6QQV8"/>
<sequence length="357" mass="40375">MKDRVIYQQLQALLAKARENENKLIKFGCLEQQLMTARTVEQLLLVLLQDFPNSFSLDAVTLVLFDYEEQWTFILGDKLIRHFSPMGLILARDAGVCEQYYSQGASPVLTRFDAERHGLLFTSLQRAPRSVALLPLIRQGRLLGGLHLASDSLNRFSSNNGTYFLERMASFVVMCLENALYFEKLEQSSWLDALTQVNNRRYFDVRLAEAVSHALRHNQALSLIMFDLDYFKHVNDKWGHQAGDLVLQQVARLIRSQLRGSDSFARYGGEEFVAVLPETTVAFADEIAQRVRAAFAAFEFQIGQTSPIRMTVSMGVAQLQSESPQDEETAGRLFLGKADTALYKAKMQGRNCVVITT</sequence>
<dbReference type="Gene3D" id="3.30.70.270">
    <property type="match status" value="1"/>
</dbReference>
<dbReference type="Pfam" id="PF00990">
    <property type="entry name" value="GGDEF"/>
    <property type="match status" value="1"/>
</dbReference>
<name>E6QQV8_9ZZZZ</name>
<dbReference type="PANTHER" id="PTHR45138:SF9">
    <property type="entry name" value="DIGUANYLATE CYCLASE DGCM-RELATED"/>
    <property type="match status" value="1"/>
</dbReference>
<dbReference type="PROSITE" id="PS50887">
    <property type="entry name" value="GGDEF"/>
    <property type="match status" value="1"/>
</dbReference>
<dbReference type="InterPro" id="IPR000160">
    <property type="entry name" value="GGDEF_dom"/>
</dbReference>
<dbReference type="Pfam" id="PF04340">
    <property type="entry name" value="DUF484"/>
    <property type="match status" value="1"/>
</dbReference>
<dbReference type="InterPro" id="IPR050469">
    <property type="entry name" value="Diguanylate_Cyclase"/>
</dbReference>
<dbReference type="Gene3D" id="3.30.450.40">
    <property type="match status" value="1"/>
</dbReference>
<dbReference type="CDD" id="cd01949">
    <property type="entry name" value="GGDEF"/>
    <property type="match status" value="1"/>
</dbReference>
<feature type="domain" description="GGDEF" evidence="1">
    <location>
        <begin position="219"/>
        <end position="357"/>
    </location>
</feature>
<dbReference type="SUPFAM" id="SSF55781">
    <property type="entry name" value="GAF domain-like"/>
    <property type="match status" value="1"/>
</dbReference>
<dbReference type="InterPro" id="IPR007435">
    <property type="entry name" value="DUF484"/>
</dbReference>
<reference evidence="2" key="1">
    <citation type="submission" date="2009-10" db="EMBL/GenBank/DDBJ databases">
        <title>Diversity of trophic interactions inside an arsenic-rich microbial ecosystem.</title>
        <authorList>
            <person name="Bertin P.N."/>
            <person name="Heinrich-Salmeron A."/>
            <person name="Pelletier E."/>
            <person name="Goulhen-Chollet F."/>
            <person name="Arsene-Ploetze F."/>
            <person name="Gallien S."/>
            <person name="Calteau A."/>
            <person name="Vallenet D."/>
            <person name="Casiot C."/>
            <person name="Chane-Woon-Ming B."/>
            <person name="Giloteaux L."/>
            <person name="Barakat M."/>
            <person name="Bonnefoy V."/>
            <person name="Bruneel O."/>
            <person name="Chandler M."/>
            <person name="Cleiss J."/>
            <person name="Duran R."/>
            <person name="Elbaz-Poulichet F."/>
            <person name="Fonknechten N."/>
            <person name="Lauga B."/>
            <person name="Mornico D."/>
            <person name="Ortet P."/>
            <person name="Schaeffer C."/>
            <person name="Siguier P."/>
            <person name="Alexander Thil Smith A."/>
            <person name="Van Dorsselaer A."/>
            <person name="Weissenbach J."/>
            <person name="Medigue C."/>
            <person name="Le Paslier D."/>
        </authorList>
    </citation>
    <scope>NUCLEOTIDE SEQUENCE</scope>
</reference>
<dbReference type="GO" id="GO:0005886">
    <property type="term" value="C:plasma membrane"/>
    <property type="evidence" value="ECO:0007669"/>
    <property type="project" value="TreeGrafter"/>
</dbReference>
<accession>E6QQV8</accession>
<dbReference type="GO" id="GO:1902201">
    <property type="term" value="P:negative regulation of bacterial-type flagellum-dependent cell motility"/>
    <property type="evidence" value="ECO:0007669"/>
    <property type="project" value="TreeGrafter"/>
</dbReference>
<dbReference type="InterPro" id="IPR003018">
    <property type="entry name" value="GAF"/>
</dbReference>
<dbReference type="InterPro" id="IPR029787">
    <property type="entry name" value="Nucleotide_cyclase"/>
</dbReference>
<evidence type="ECO:0000313" key="2">
    <source>
        <dbReference type="EMBL" id="CBI09629.1"/>
    </source>
</evidence>
<dbReference type="InterPro" id="IPR029016">
    <property type="entry name" value="GAF-like_dom_sf"/>
</dbReference>
<dbReference type="EMBL" id="CABR01000042">
    <property type="protein sequence ID" value="CBI09629.1"/>
    <property type="molecule type" value="Genomic_DNA"/>
</dbReference>
<dbReference type="InterPro" id="IPR043128">
    <property type="entry name" value="Rev_trsase/Diguanyl_cyclase"/>
</dbReference>
<dbReference type="GO" id="GO:0052621">
    <property type="term" value="F:diguanylate cyclase activity"/>
    <property type="evidence" value="ECO:0007669"/>
    <property type="project" value="TreeGrafter"/>
</dbReference>
<evidence type="ECO:0000259" key="1">
    <source>
        <dbReference type="PROSITE" id="PS50887"/>
    </source>
</evidence>
<dbReference type="PANTHER" id="PTHR45138">
    <property type="entry name" value="REGULATORY COMPONENTS OF SENSORY TRANSDUCTION SYSTEM"/>
    <property type="match status" value="1"/>
</dbReference>
<dbReference type="NCBIfam" id="TIGR00254">
    <property type="entry name" value="GGDEF"/>
    <property type="match status" value="1"/>
</dbReference>
<protein>
    <recommendedName>
        <fullName evidence="1">GGDEF domain-containing protein</fullName>
    </recommendedName>
</protein>